<dbReference type="OrthoDB" id="5980836at2759"/>
<dbReference type="GeneID" id="136807953"/>
<dbReference type="AlphaFoldDB" id="A0A7M5VAR6"/>
<dbReference type="PANTHER" id="PTHR18945">
    <property type="entry name" value="NEUROTRANSMITTER GATED ION CHANNEL"/>
    <property type="match status" value="1"/>
</dbReference>
<keyword evidence="16" id="KW-1185">Reference proteome</keyword>
<evidence type="ECO:0000256" key="9">
    <source>
        <dbReference type="ARBA" id="ARBA00023136"/>
    </source>
</evidence>
<evidence type="ECO:0000256" key="8">
    <source>
        <dbReference type="ARBA" id="ARBA00023065"/>
    </source>
</evidence>
<dbReference type="PROSITE" id="PS00236">
    <property type="entry name" value="NEUROTR_ION_CHANNEL"/>
    <property type="match status" value="1"/>
</dbReference>
<dbReference type="Pfam" id="PF02932">
    <property type="entry name" value="Neur_chan_memb"/>
    <property type="match status" value="1"/>
</dbReference>
<dbReference type="InterPro" id="IPR006029">
    <property type="entry name" value="Neurotrans-gated_channel_TM"/>
</dbReference>
<feature type="region of interest" description="Disordered" evidence="12">
    <location>
        <begin position="493"/>
        <end position="516"/>
    </location>
</feature>
<dbReference type="EnsemblMetazoa" id="CLYHEMT005641.1">
    <property type="protein sequence ID" value="CLYHEMP005641.1"/>
    <property type="gene ID" value="CLYHEMG005641"/>
</dbReference>
<dbReference type="PRINTS" id="PR00252">
    <property type="entry name" value="NRIONCHANNEL"/>
</dbReference>
<accession>A0A7M5VAR6</accession>
<dbReference type="Gene3D" id="2.70.170.10">
    <property type="entry name" value="Neurotransmitter-gated ion-channel ligand-binding domain"/>
    <property type="match status" value="1"/>
</dbReference>
<dbReference type="InterPro" id="IPR006201">
    <property type="entry name" value="Neur_channel"/>
</dbReference>
<name>A0A7M5VAR6_9CNID</name>
<evidence type="ECO:0000256" key="3">
    <source>
        <dbReference type="ARBA" id="ARBA00022448"/>
    </source>
</evidence>
<dbReference type="InterPro" id="IPR038050">
    <property type="entry name" value="Neuro_actylchol_rec"/>
</dbReference>
<dbReference type="GO" id="GO:0004888">
    <property type="term" value="F:transmembrane signaling receptor activity"/>
    <property type="evidence" value="ECO:0007669"/>
    <property type="project" value="InterPro"/>
</dbReference>
<evidence type="ECO:0000256" key="4">
    <source>
        <dbReference type="ARBA" id="ARBA00022475"/>
    </source>
</evidence>
<keyword evidence="9 11" id="KW-0472">Membrane</keyword>
<dbReference type="SUPFAM" id="SSF63712">
    <property type="entry name" value="Nicotinic receptor ligand binding domain-like"/>
    <property type="match status" value="1"/>
</dbReference>
<sequence length="554" mass="63783">MNRLEWYHYVNYTLFTLLMSTKYILVVADGDHPTVTSSNNGLNTSQILLNTSMAVNSTNETNSYSSNNTFHEGHKKMKKKFPPEGYEGRESGVHDGPQRINLTVWVESIVNIDVSAMEYVVHGYVIQEWVDARLNGSLDHPILLSGEEGRAIWLPDLFCLSCRSSTLNSPTNGNVLIKVYPNGSIYYSQLAKLHGSCFMKLHYFPFDNQICPLNLSSYGYSNEYLVYEWKSTPVVEKMQLEQFIVNENVLPHNEIKSYPAGDFNILSFELFFTRQIGFYVLQVFIPSIVLVSLSWMTFYMEPADVGDRLSIGVTLILTMIFLLGYINQSLPKVSYIKAVDWYVIASLFMIVASVIESVLVYWLLHRKQKKQKEQNSFERFDRYLDKKFNMNNSFLPLPLLQGGAQAAGISMPNLPSLGNNQKPFYPRMTSLQELNEKPKPNGINPKKPIFAKLEEDEDIDESDKNGETNFCSEKDPLTKPVIRNRVNSKFNYHRDSLMEQREKKKSDESEESESKQYNPNLDKISKLDIFARTVFPLFYVIFTLAYFIYFFGTK</sequence>
<evidence type="ECO:0000313" key="15">
    <source>
        <dbReference type="EnsemblMetazoa" id="CLYHEMP005641.1"/>
    </source>
</evidence>
<evidence type="ECO:0000256" key="11">
    <source>
        <dbReference type="RuleBase" id="RU000687"/>
    </source>
</evidence>
<feature type="domain" description="Neurotransmitter-gated ion-channel transmembrane" evidence="14">
    <location>
        <begin position="284"/>
        <end position="547"/>
    </location>
</feature>
<evidence type="ECO:0000256" key="12">
    <source>
        <dbReference type="SAM" id="MobiDB-lite"/>
    </source>
</evidence>
<dbReference type="Gene3D" id="1.20.58.390">
    <property type="entry name" value="Neurotransmitter-gated ion-channel transmembrane domain"/>
    <property type="match status" value="1"/>
</dbReference>
<dbReference type="InterPro" id="IPR036734">
    <property type="entry name" value="Neur_chan_lig-bd_sf"/>
</dbReference>
<dbReference type="GO" id="GO:0005230">
    <property type="term" value="F:extracellular ligand-gated monoatomic ion channel activity"/>
    <property type="evidence" value="ECO:0007669"/>
    <property type="project" value="InterPro"/>
</dbReference>
<keyword evidence="6" id="KW-0732">Signal</keyword>
<evidence type="ECO:0000256" key="5">
    <source>
        <dbReference type="ARBA" id="ARBA00022692"/>
    </source>
</evidence>
<dbReference type="SUPFAM" id="SSF90112">
    <property type="entry name" value="Neurotransmitter-gated ion-channel transmembrane pore"/>
    <property type="match status" value="1"/>
</dbReference>
<organism evidence="15 16">
    <name type="scientific">Clytia hemisphaerica</name>
    <dbReference type="NCBI Taxonomy" id="252671"/>
    <lineage>
        <taxon>Eukaryota</taxon>
        <taxon>Metazoa</taxon>
        <taxon>Cnidaria</taxon>
        <taxon>Hydrozoa</taxon>
        <taxon>Hydroidolina</taxon>
        <taxon>Leptothecata</taxon>
        <taxon>Obeliida</taxon>
        <taxon>Clytiidae</taxon>
        <taxon>Clytia</taxon>
    </lineage>
</organism>
<feature type="compositionally biased region" description="Basic and acidic residues" evidence="12">
    <location>
        <begin position="462"/>
        <end position="475"/>
    </location>
</feature>
<evidence type="ECO:0000313" key="16">
    <source>
        <dbReference type="Proteomes" id="UP000594262"/>
    </source>
</evidence>
<keyword evidence="3 11" id="KW-0813">Transport</keyword>
<dbReference type="PRINTS" id="PR00253">
    <property type="entry name" value="GABAARECEPTR"/>
</dbReference>
<feature type="compositionally biased region" description="Basic and acidic residues" evidence="12">
    <location>
        <begin position="493"/>
        <end position="507"/>
    </location>
</feature>
<feature type="domain" description="Neurotransmitter-gated ion-channel ligand-binding" evidence="13">
    <location>
        <begin position="86"/>
        <end position="274"/>
    </location>
</feature>
<feature type="transmembrane region" description="Helical" evidence="11">
    <location>
        <begin position="309"/>
        <end position="326"/>
    </location>
</feature>
<dbReference type="InterPro" id="IPR006028">
    <property type="entry name" value="GABAA/Glycine_rcpt"/>
</dbReference>
<feature type="region of interest" description="Disordered" evidence="12">
    <location>
        <begin position="456"/>
        <end position="475"/>
    </location>
</feature>
<protein>
    <submittedName>
        <fullName evidence="15">Uncharacterized protein</fullName>
    </submittedName>
</protein>
<evidence type="ECO:0000256" key="1">
    <source>
        <dbReference type="ARBA" id="ARBA00004141"/>
    </source>
</evidence>
<dbReference type="InterPro" id="IPR018000">
    <property type="entry name" value="Neurotransmitter_ion_chnl_CS"/>
</dbReference>
<keyword evidence="7 11" id="KW-1133">Transmembrane helix</keyword>
<feature type="transmembrane region" description="Helical" evidence="11">
    <location>
        <begin position="341"/>
        <end position="364"/>
    </location>
</feature>
<evidence type="ECO:0000256" key="10">
    <source>
        <dbReference type="ARBA" id="ARBA00023303"/>
    </source>
</evidence>
<comment type="subcellular location">
    <subcellularLocation>
        <location evidence="2">Cell membrane</location>
    </subcellularLocation>
    <subcellularLocation>
        <location evidence="1">Membrane</location>
        <topology evidence="1">Multi-pass membrane protein</topology>
    </subcellularLocation>
</comment>
<evidence type="ECO:0000256" key="6">
    <source>
        <dbReference type="ARBA" id="ARBA00022729"/>
    </source>
</evidence>
<dbReference type="InterPro" id="IPR036719">
    <property type="entry name" value="Neuro-gated_channel_TM_sf"/>
</dbReference>
<feature type="transmembrane region" description="Helical" evidence="11">
    <location>
        <begin position="276"/>
        <end position="297"/>
    </location>
</feature>
<keyword evidence="5 11" id="KW-0812">Transmembrane</keyword>
<feature type="transmembrane region" description="Helical" evidence="11">
    <location>
        <begin position="529"/>
        <end position="551"/>
    </location>
</feature>
<keyword evidence="4" id="KW-1003">Cell membrane</keyword>
<dbReference type="InterPro" id="IPR006202">
    <property type="entry name" value="Neur_chan_lig-bd"/>
</dbReference>
<dbReference type="GO" id="GO:0005886">
    <property type="term" value="C:plasma membrane"/>
    <property type="evidence" value="ECO:0007669"/>
    <property type="project" value="UniProtKB-SubCell"/>
</dbReference>
<comment type="similarity">
    <text evidence="11">Belongs to the ligand-gated ion channel (TC 1.A.9) family.</text>
</comment>
<dbReference type="Proteomes" id="UP000594262">
    <property type="component" value="Unplaced"/>
</dbReference>
<evidence type="ECO:0000256" key="2">
    <source>
        <dbReference type="ARBA" id="ARBA00004236"/>
    </source>
</evidence>
<evidence type="ECO:0000256" key="7">
    <source>
        <dbReference type="ARBA" id="ARBA00022989"/>
    </source>
</evidence>
<keyword evidence="8 11" id="KW-0406">Ion transport</keyword>
<dbReference type="RefSeq" id="XP_066920679.1">
    <property type="nucleotide sequence ID" value="XM_067064578.1"/>
</dbReference>
<evidence type="ECO:0000259" key="13">
    <source>
        <dbReference type="Pfam" id="PF02931"/>
    </source>
</evidence>
<dbReference type="Pfam" id="PF02931">
    <property type="entry name" value="Neur_chan_LBD"/>
    <property type="match status" value="1"/>
</dbReference>
<evidence type="ECO:0000259" key="14">
    <source>
        <dbReference type="Pfam" id="PF02932"/>
    </source>
</evidence>
<dbReference type="CDD" id="cd19049">
    <property type="entry name" value="LGIC_TM_anion"/>
    <property type="match status" value="1"/>
</dbReference>
<reference evidence="15" key="1">
    <citation type="submission" date="2021-01" db="UniProtKB">
        <authorList>
            <consortium name="EnsemblMetazoa"/>
        </authorList>
    </citation>
    <scope>IDENTIFICATION</scope>
</reference>
<proteinExistence type="inferred from homology"/>
<keyword evidence="10 11" id="KW-0407">Ion channel</keyword>